<dbReference type="PANTHER" id="PTHR34571:SF1">
    <property type="entry name" value="(S)-UREIDOGLYCINE AMINOHYDROLASE"/>
    <property type="match status" value="1"/>
</dbReference>
<accession>A0A4R2TG66</accession>
<dbReference type="InterPro" id="IPR011051">
    <property type="entry name" value="RmlC_Cupin_sf"/>
</dbReference>
<dbReference type="PANTHER" id="PTHR34571">
    <property type="entry name" value="(S)-UREIDOGLYCINE AMINOHYDROLASE"/>
    <property type="match status" value="1"/>
</dbReference>
<evidence type="ECO:0000313" key="2">
    <source>
        <dbReference type="EMBL" id="TCP96208.1"/>
    </source>
</evidence>
<feature type="domain" description="Cupin type-2" evidence="1">
    <location>
        <begin position="186"/>
        <end position="250"/>
    </location>
</feature>
<evidence type="ECO:0000259" key="1">
    <source>
        <dbReference type="Pfam" id="PF07883"/>
    </source>
</evidence>
<dbReference type="GO" id="GO:0071522">
    <property type="term" value="F:ureidoglycine aminohydrolase activity"/>
    <property type="evidence" value="ECO:0007669"/>
    <property type="project" value="InterPro"/>
</dbReference>
<dbReference type="InterPro" id="IPR044704">
    <property type="entry name" value="UGlyAH_cupin_N"/>
</dbReference>
<comment type="caution">
    <text evidence="2">The sequence shown here is derived from an EMBL/GenBank/DDBJ whole genome shotgun (WGS) entry which is preliminary data.</text>
</comment>
<name>A0A4R2TG66_9PAST</name>
<dbReference type="InterPro" id="IPR013096">
    <property type="entry name" value="Cupin_2"/>
</dbReference>
<keyword evidence="2" id="KW-0378">Hydrolase</keyword>
<dbReference type="Pfam" id="PF07883">
    <property type="entry name" value="Cupin_2"/>
    <property type="match status" value="1"/>
</dbReference>
<sequence length="261" mass="29082">MGYLNGQTGYRKGLLETRSVIRKENFVLLEADGLVKNSIPYYSNCDISILSSPALGASFADYIATVHPQGGNTQLGGEGIQVFVYCISGNLTVKNQDIEAELTSGGYIYSPSDKVLSFVNNSAQDTKIYIHRRRYIPLAGYAATTVVGNVNEIAYNQYEGMETCLIKDLLPAAADFGFDMNMHILLFKPGASHGYIETHFQEHGMYFLSGKGMYRLDDEWLPVQAGEYVFMDSYCPQACYAVGDEDFVYIYSKECNRDVQL</sequence>
<keyword evidence="3" id="KW-1185">Reference proteome</keyword>
<dbReference type="CDD" id="cd02212">
    <property type="entry name" value="cupin_UGlyAH_C"/>
    <property type="match status" value="1"/>
</dbReference>
<gene>
    <name evidence="2" type="ORF">EDC44_10528</name>
</gene>
<dbReference type="SUPFAM" id="SSF51182">
    <property type="entry name" value="RmlC-like cupins"/>
    <property type="match status" value="1"/>
</dbReference>
<organism evidence="2 3">
    <name type="scientific">Cricetibacter osteomyelitidis</name>
    <dbReference type="NCBI Taxonomy" id="1521931"/>
    <lineage>
        <taxon>Bacteria</taxon>
        <taxon>Pseudomonadati</taxon>
        <taxon>Pseudomonadota</taxon>
        <taxon>Gammaproteobacteria</taxon>
        <taxon>Pasteurellales</taxon>
        <taxon>Pasteurellaceae</taxon>
        <taxon>Cricetibacter</taxon>
    </lineage>
</organism>
<dbReference type="InterPro" id="IPR014710">
    <property type="entry name" value="RmlC-like_jellyroll"/>
</dbReference>
<reference evidence="2 3" key="1">
    <citation type="submission" date="2019-03" db="EMBL/GenBank/DDBJ databases">
        <title>Genomic Encyclopedia of Type Strains, Phase IV (KMG-IV): sequencing the most valuable type-strain genomes for metagenomic binning, comparative biology and taxonomic classification.</title>
        <authorList>
            <person name="Goeker M."/>
        </authorList>
    </citation>
    <scope>NUCLEOTIDE SEQUENCE [LARGE SCALE GENOMIC DNA]</scope>
    <source>
        <strain evidence="2 3">DSM 28404</strain>
    </source>
</reference>
<dbReference type="Gene3D" id="2.60.120.10">
    <property type="entry name" value="Jelly Rolls"/>
    <property type="match status" value="2"/>
</dbReference>
<evidence type="ECO:0000313" key="3">
    <source>
        <dbReference type="Proteomes" id="UP000295763"/>
    </source>
</evidence>
<dbReference type="RefSeq" id="WP_131975454.1">
    <property type="nucleotide sequence ID" value="NZ_SLYB01000005.1"/>
</dbReference>
<dbReference type="AlphaFoldDB" id="A0A4R2TG66"/>
<dbReference type="OrthoDB" id="9814939at2"/>
<dbReference type="EMBL" id="SLYB01000005">
    <property type="protein sequence ID" value="TCP96208.1"/>
    <property type="molecule type" value="Genomic_DNA"/>
</dbReference>
<proteinExistence type="predicted"/>
<dbReference type="InterPro" id="IPR044697">
    <property type="entry name" value="UGlyAH_cupin_C"/>
</dbReference>
<dbReference type="Proteomes" id="UP000295763">
    <property type="component" value="Unassembled WGS sequence"/>
</dbReference>
<dbReference type="InterPro" id="IPR017627">
    <property type="entry name" value="UGHY"/>
</dbReference>
<dbReference type="CDD" id="cd02211">
    <property type="entry name" value="cupin_UGlyAH_N"/>
    <property type="match status" value="1"/>
</dbReference>
<dbReference type="NCBIfam" id="TIGR03214">
    <property type="entry name" value="ura-cupin"/>
    <property type="match status" value="1"/>
</dbReference>
<protein>
    <submittedName>
        <fullName evidence="2">(S)-ureidoglycine aminohydrolase</fullName>
    </submittedName>
</protein>